<dbReference type="PROSITE" id="PS51257">
    <property type="entry name" value="PROKAR_LIPOPROTEIN"/>
    <property type="match status" value="1"/>
</dbReference>
<dbReference type="AlphaFoldDB" id="A0A6A5Y8L8"/>
<feature type="signal peptide" evidence="1">
    <location>
        <begin position="1"/>
        <end position="23"/>
    </location>
</feature>
<dbReference type="OrthoDB" id="3769004at2759"/>
<reference evidence="3" key="1">
    <citation type="journal article" date="2020" name="Stud. Mycol.">
        <title>101 Dothideomycetes genomes: a test case for predicting lifestyles and emergence of pathogens.</title>
        <authorList>
            <person name="Haridas S."/>
            <person name="Albert R."/>
            <person name="Binder M."/>
            <person name="Bloem J."/>
            <person name="Labutti K."/>
            <person name="Salamov A."/>
            <person name="Andreopoulos B."/>
            <person name="Baker S."/>
            <person name="Barry K."/>
            <person name="Bills G."/>
            <person name="Bluhm B."/>
            <person name="Cannon C."/>
            <person name="Castanera R."/>
            <person name="Culley D."/>
            <person name="Daum C."/>
            <person name="Ezra D."/>
            <person name="Gonzalez J."/>
            <person name="Henrissat B."/>
            <person name="Kuo A."/>
            <person name="Liang C."/>
            <person name="Lipzen A."/>
            <person name="Lutzoni F."/>
            <person name="Magnuson J."/>
            <person name="Mondo S."/>
            <person name="Nolan M."/>
            <person name="Ohm R."/>
            <person name="Pangilinan J."/>
            <person name="Park H.-J."/>
            <person name="Ramirez L."/>
            <person name="Alfaro M."/>
            <person name="Sun H."/>
            <person name="Tritt A."/>
            <person name="Yoshinaga Y."/>
            <person name="Zwiers L.-H."/>
            <person name="Turgeon B."/>
            <person name="Goodwin S."/>
            <person name="Spatafora J."/>
            <person name="Crous P."/>
            <person name="Grigoriev I."/>
        </authorList>
    </citation>
    <scope>NUCLEOTIDE SEQUENCE</scope>
    <source>
        <strain evidence="3">CBS 175.79</strain>
    </source>
</reference>
<keyword evidence="4" id="KW-1185">Reference proteome</keyword>
<dbReference type="GeneID" id="54290060"/>
<dbReference type="Gene3D" id="2.120.10.30">
    <property type="entry name" value="TolB, C-terminal domain"/>
    <property type="match status" value="1"/>
</dbReference>
<keyword evidence="1" id="KW-0732">Signal</keyword>
<dbReference type="SUPFAM" id="SSF63829">
    <property type="entry name" value="Calcium-dependent phosphotriesterase"/>
    <property type="match status" value="1"/>
</dbReference>
<protein>
    <submittedName>
        <fullName evidence="3">Calcium-dependent phosphotriesterase</fullName>
    </submittedName>
</protein>
<feature type="domain" description="SMP-30/Gluconolactonase/LRE-like region" evidence="2">
    <location>
        <begin position="202"/>
        <end position="391"/>
    </location>
</feature>
<dbReference type="Pfam" id="PF08450">
    <property type="entry name" value="SGL"/>
    <property type="match status" value="1"/>
</dbReference>
<feature type="chain" id="PRO_5025481409" evidence="1">
    <location>
        <begin position="24"/>
        <end position="421"/>
    </location>
</feature>
<dbReference type="InterPro" id="IPR052988">
    <property type="entry name" value="Oryzine_lactonohydrolase"/>
</dbReference>
<dbReference type="InterPro" id="IPR011042">
    <property type="entry name" value="6-blade_b-propeller_TolB-like"/>
</dbReference>
<evidence type="ECO:0000313" key="3">
    <source>
        <dbReference type="EMBL" id="KAF2021666.1"/>
    </source>
</evidence>
<proteinExistence type="predicted"/>
<gene>
    <name evidence="3" type="ORF">BU24DRAFT_470450</name>
</gene>
<dbReference type="RefSeq" id="XP_033390005.1">
    <property type="nucleotide sequence ID" value="XM_033532663.1"/>
</dbReference>
<evidence type="ECO:0000259" key="2">
    <source>
        <dbReference type="Pfam" id="PF08450"/>
    </source>
</evidence>
<dbReference type="PANTHER" id="PTHR47064:SF2">
    <property type="entry name" value="SMP-30_GLUCONOLACTONASE_LRE-LIKE REGION DOMAIN-CONTAINING PROTEIN-RELATED"/>
    <property type="match status" value="1"/>
</dbReference>
<dbReference type="PANTHER" id="PTHR47064">
    <property type="entry name" value="PUTATIVE (AFU_ORTHOLOGUE AFUA_1G08990)-RELATED"/>
    <property type="match status" value="1"/>
</dbReference>
<accession>A0A6A5Y8L8</accession>
<sequence>MKIHFRPAIVVVSLLTCSCSSVAVPRGVISELKVGPSIVEVSPSFRNVFPVKNFNRNVTTTWWETESLDESESTAAKTLQSLRDANFIVFDQGFYEVLGVDDFQSNKSVETIFEFPPGPSFANRLVHDGTVYSLECNCIFFAELHPPKEGFSTDAMPWVWRVNLNESTPVVEKVYPQPQLTVGNGAFYHDGSIYWAQEGNYTNPGGIVRMDPLTLETEVVLNNFLGHRFNSPNDVVLTSDGIAFFTDGYYGFDNFNDTLKPELANGVWRWDINTGDVRQVAGAGTGIWLNPNGVALSPGEDRLYVTARGETSADAAGQRTIYQFNIQPEGSNSPPLQLAGIFAYADAGFPDGIKVDAEGRVYGGVTGGVDVFSPGGQLIGKINVARGDVAVNMQFVDDWLYIAGRTYLYRVQLGTTGVRKY</sequence>
<evidence type="ECO:0000313" key="4">
    <source>
        <dbReference type="Proteomes" id="UP000799778"/>
    </source>
</evidence>
<dbReference type="Proteomes" id="UP000799778">
    <property type="component" value="Unassembled WGS sequence"/>
</dbReference>
<dbReference type="InterPro" id="IPR013658">
    <property type="entry name" value="SGL"/>
</dbReference>
<organism evidence="3 4">
    <name type="scientific">Aaosphaeria arxii CBS 175.79</name>
    <dbReference type="NCBI Taxonomy" id="1450172"/>
    <lineage>
        <taxon>Eukaryota</taxon>
        <taxon>Fungi</taxon>
        <taxon>Dikarya</taxon>
        <taxon>Ascomycota</taxon>
        <taxon>Pezizomycotina</taxon>
        <taxon>Dothideomycetes</taxon>
        <taxon>Pleosporomycetidae</taxon>
        <taxon>Pleosporales</taxon>
        <taxon>Pleosporales incertae sedis</taxon>
        <taxon>Aaosphaeria</taxon>
    </lineage>
</organism>
<evidence type="ECO:0000256" key="1">
    <source>
        <dbReference type="SAM" id="SignalP"/>
    </source>
</evidence>
<name>A0A6A5Y8L8_9PLEO</name>
<dbReference type="EMBL" id="ML978066">
    <property type="protein sequence ID" value="KAF2021666.1"/>
    <property type="molecule type" value="Genomic_DNA"/>
</dbReference>